<gene>
    <name evidence="2" type="ORF">BCR33DRAFT_719689</name>
</gene>
<evidence type="ECO:0000313" key="2">
    <source>
        <dbReference type="EMBL" id="ORY39857.1"/>
    </source>
</evidence>
<comment type="caution">
    <text evidence="2">The sequence shown here is derived from an EMBL/GenBank/DDBJ whole genome shotgun (WGS) entry which is preliminary data.</text>
</comment>
<accession>A0A1Y2BYY8</accession>
<feature type="region of interest" description="Disordered" evidence="1">
    <location>
        <begin position="1"/>
        <end position="21"/>
    </location>
</feature>
<dbReference type="Proteomes" id="UP000193642">
    <property type="component" value="Unassembled WGS sequence"/>
</dbReference>
<keyword evidence="3" id="KW-1185">Reference proteome</keyword>
<evidence type="ECO:0000313" key="3">
    <source>
        <dbReference type="Proteomes" id="UP000193642"/>
    </source>
</evidence>
<dbReference type="EMBL" id="MCGO01000037">
    <property type="protein sequence ID" value="ORY39857.1"/>
    <property type="molecule type" value="Genomic_DNA"/>
</dbReference>
<protein>
    <submittedName>
        <fullName evidence="2">Uncharacterized protein</fullName>
    </submittedName>
</protein>
<organism evidence="2 3">
    <name type="scientific">Rhizoclosmatium globosum</name>
    <dbReference type="NCBI Taxonomy" id="329046"/>
    <lineage>
        <taxon>Eukaryota</taxon>
        <taxon>Fungi</taxon>
        <taxon>Fungi incertae sedis</taxon>
        <taxon>Chytridiomycota</taxon>
        <taxon>Chytridiomycota incertae sedis</taxon>
        <taxon>Chytridiomycetes</taxon>
        <taxon>Chytridiales</taxon>
        <taxon>Chytriomycetaceae</taxon>
        <taxon>Rhizoclosmatium</taxon>
    </lineage>
</organism>
<sequence>MALKLSFQRTPLPDIQTDRRPYETGTAYHSFHAAYEPCHQSKPLRQTLEPYSACYFPPLDANSYEYTQRTIQQFDEHPPPYSPNSNAI</sequence>
<dbReference type="AlphaFoldDB" id="A0A1Y2BYY8"/>
<reference evidence="2 3" key="1">
    <citation type="submission" date="2016-07" db="EMBL/GenBank/DDBJ databases">
        <title>Pervasive Adenine N6-methylation of Active Genes in Fungi.</title>
        <authorList>
            <consortium name="DOE Joint Genome Institute"/>
            <person name="Mondo S.J."/>
            <person name="Dannebaum R.O."/>
            <person name="Kuo R.C."/>
            <person name="Labutti K."/>
            <person name="Haridas S."/>
            <person name="Kuo A."/>
            <person name="Salamov A."/>
            <person name="Ahrendt S.R."/>
            <person name="Lipzen A."/>
            <person name="Sullivan W."/>
            <person name="Andreopoulos W.B."/>
            <person name="Clum A."/>
            <person name="Lindquist E."/>
            <person name="Daum C."/>
            <person name="Ramamoorthy G.K."/>
            <person name="Gryganskyi A."/>
            <person name="Culley D."/>
            <person name="Magnuson J.K."/>
            <person name="James T.Y."/>
            <person name="O'Malley M.A."/>
            <person name="Stajich J.E."/>
            <person name="Spatafora J.W."/>
            <person name="Visel A."/>
            <person name="Grigoriev I.V."/>
        </authorList>
    </citation>
    <scope>NUCLEOTIDE SEQUENCE [LARGE SCALE GENOMIC DNA]</scope>
    <source>
        <strain evidence="2 3">JEL800</strain>
    </source>
</reference>
<evidence type="ECO:0000256" key="1">
    <source>
        <dbReference type="SAM" id="MobiDB-lite"/>
    </source>
</evidence>
<proteinExistence type="predicted"/>
<name>A0A1Y2BYY8_9FUNG</name>